<dbReference type="EMBL" id="CABFOC020000039">
    <property type="protein sequence ID" value="CAH0051015.1"/>
    <property type="molecule type" value="Genomic_DNA"/>
</dbReference>
<comment type="caution">
    <text evidence="2">The sequence shown here is derived from an EMBL/GenBank/DDBJ whole genome shotgun (WGS) entry which is preliminary data.</text>
</comment>
<dbReference type="OrthoDB" id="10492865at2759"/>
<feature type="region of interest" description="Disordered" evidence="1">
    <location>
        <begin position="1"/>
        <end position="33"/>
    </location>
</feature>
<dbReference type="AlphaFoldDB" id="A0A9N9Z7S8"/>
<protein>
    <submittedName>
        <fullName evidence="2">Uncharacterized protein</fullName>
    </submittedName>
</protein>
<name>A0A9N9Z7S8_9HYPO</name>
<organism evidence="2 3">
    <name type="scientific">Clonostachys solani</name>
    <dbReference type="NCBI Taxonomy" id="160281"/>
    <lineage>
        <taxon>Eukaryota</taxon>
        <taxon>Fungi</taxon>
        <taxon>Dikarya</taxon>
        <taxon>Ascomycota</taxon>
        <taxon>Pezizomycotina</taxon>
        <taxon>Sordariomycetes</taxon>
        <taxon>Hypocreomycetidae</taxon>
        <taxon>Hypocreales</taxon>
        <taxon>Bionectriaceae</taxon>
        <taxon>Clonostachys</taxon>
    </lineage>
</organism>
<evidence type="ECO:0000256" key="1">
    <source>
        <dbReference type="SAM" id="MobiDB-lite"/>
    </source>
</evidence>
<reference evidence="3" key="1">
    <citation type="submission" date="2019-06" db="EMBL/GenBank/DDBJ databases">
        <authorList>
            <person name="Broberg M."/>
        </authorList>
    </citation>
    <scope>NUCLEOTIDE SEQUENCE [LARGE SCALE GENOMIC DNA]</scope>
</reference>
<keyword evidence="3" id="KW-1185">Reference proteome</keyword>
<reference evidence="2 3" key="2">
    <citation type="submission" date="2021-10" db="EMBL/GenBank/DDBJ databases">
        <authorList>
            <person name="Piombo E."/>
        </authorList>
    </citation>
    <scope>NUCLEOTIDE SEQUENCE [LARGE SCALE GENOMIC DNA]</scope>
</reference>
<sequence>MAQVLPVEEGHHQATSQATRHNKPPNLPGGPVALGKPGQHWDTVWITFWHAHEYSYGGKYIFTRYRAGLKPRGWIINPELRVVEFNMELRSEHPRNGSAYSLYLLGAFSHNEHRIYRLLVTDPVRIWLLE</sequence>
<evidence type="ECO:0000313" key="3">
    <source>
        <dbReference type="Proteomes" id="UP000775872"/>
    </source>
</evidence>
<dbReference type="Proteomes" id="UP000775872">
    <property type="component" value="Unassembled WGS sequence"/>
</dbReference>
<proteinExistence type="predicted"/>
<evidence type="ECO:0000313" key="2">
    <source>
        <dbReference type="EMBL" id="CAH0051015.1"/>
    </source>
</evidence>
<gene>
    <name evidence="2" type="ORF">CSOL1703_00015908</name>
</gene>
<accession>A0A9N9Z7S8</accession>